<protein>
    <recommendedName>
        <fullName evidence="5">Thioredoxin-like fold domain-containing protein</fullName>
    </recommendedName>
</protein>
<evidence type="ECO:0000256" key="2">
    <source>
        <dbReference type="ARBA" id="ARBA00023027"/>
    </source>
</evidence>
<dbReference type="Gene3D" id="3.40.30.10">
    <property type="entry name" value="Glutaredoxin"/>
    <property type="match status" value="1"/>
</dbReference>
<gene>
    <name evidence="3" type="ORF">POM88_005574</name>
</gene>
<evidence type="ECO:0008006" key="5">
    <source>
        <dbReference type="Google" id="ProtNLM"/>
    </source>
</evidence>
<sequence>MDYVSTSVDSMLVGVSHVLARLLILYGYIGPPRYTQSTHHHREAEGGKYTDMGEVKKQVIRKGDTISLKDLLFTTNRDYLVKNNNEQIKAEQLEGKVIVIYFLPLYVDYPQHSEDVTSLLKDVYYDLLPKNNFEVVLVANHYRHAGYKREIFGRLSHVRDPQKLFEDLFSSMPWTAIPYSDAVTRKRMQRIFGSGVRKEYCPLANFIVDSTGMVLQCGDWGVFDDFGSSGYPFSDERLEFMRAEDDAAAKQSSLKTLLATPERDYVISNKGEKVPIDTLEDKKEQWVRGFFFGTFWEKGHADS</sequence>
<dbReference type="PANTHER" id="PTHR13871">
    <property type="entry name" value="THIOREDOXIN"/>
    <property type="match status" value="1"/>
</dbReference>
<keyword evidence="4" id="KW-1185">Reference proteome</keyword>
<keyword evidence="2" id="KW-0520">NAD</keyword>
<evidence type="ECO:0000313" key="3">
    <source>
        <dbReference type="EMBL" id="KAK1395711.1"/>
    </source>
</evidence>
<proteinExistence type="predicted"/>
<comment type="caution">
    <text evidence="3">The sequence shown here is derived from an EMBL/GenBank/DDBJ whole genome shotgun (WGS) entry which is preliminary data.</text>
</comment>
<dbReference type="Proteomes" id="UP001237642">
    <property type="component" value="Unassembled WGS sequence"/>
</dbReference>
<dbReference type="InterPro" id="IPR052259">
    <property type="entry name" value="Nucleoredoxin-like"/>
</dbReference>
<evidence type="ECO:0000313" key="4">
    <source>
        <dbReference type="Proteomes" id="UP001237642"/>
    </source>
</evidence>
<reference evidence="3" key="2">
    <citation type="submission" date="2023-05" db="EMBL/GenBank/DDBJ databases">
        <authorList>
            <person name="Schelkunov M.I."/>
        </authorList>
    </citation>
    <scope>NUCLEOTIDE SEQUENCE</scope>
    <source>
        <strain evidence="3">Hsosn_3</strain>
        <tissue evidence="3">Leaf</tissue>
    </source>
</reference>
<name>A0AAD8J3R0_9APIA</name>
<keyword evidence="1" id="KW-0560">Oxidoreductase</keyword>
<reference evidence="3" key="1">
    <citation type="submission" date="2023-02" db="EMBL/GenBank/DDBJ databases">
        <title>Genome of toxic invasive species Heracleum sosnowskyi carries increased number of genes despite the absence of recent whole-genome duplications.</title>
        <authorList>
            <person name="Schelkunov M."/>
            <person name="Shtratnikova V."/>
            <person name="Makarenko M."/>
            <person name="Klepikova A."/>
            <person name="Omelchenko D."/>
            <person name="Novikova G."/>
            <person name="Obukhova E."/>
            <person name="Bogdanov V."/>
            <person name="Penin A."/>
            <person name="Logacheva M."/>
        </authorList>
    </citation>
    <scope>NUCLEOTIDE SEQUENCE</scope>
    <source>
        <strain evidence="3">Hsosn_3</strain>
        <tissue evidence="3">Leaf</tissue>
    </source>
</reference>
<dbReference type="EMBL" id="JAUIZM010000002">
    <property type="protein sequence ID" value="KAK1395711.1"/>
    <property type="molecule type" value="Genomic_DNA"/>
</dbReference>
<dbReference type="AlphaFoldDB" id="A0AAD8J3R0"/>
<accession>A0AAD8J3R0</accession>
<evidence type="ECO:0000256" key="1">
    <source>
        <dbReference type="ARBA" id="ARBA00023002"/>
    </source>
</evidence>
<organism evidence="3 4">
    <name type="scientific">Heracleum sosnowskyi</name>
    <dbReference type="NCBI Taxonomy" id="360622"/>
    <lineage>
        <taxon>Eukaryota</taxon>
        <taxon>Viridiplantae</taxon>
        <taxon>Streptophyta</taxon>
        <taxon>Embryophyta</taxon>
        <taxon>Tracheophyta</taxon>
        <taxon>Spermatophyta</taxon>
        <taxon>Magnoliopsida</taxon>
        <taxon>eudicotyledons</taxon>
        <taxon>Gunneridae</taxon>
        <taxon>Pentapetalae</taxon>
        <taxon>asterids</taxon>
        <taxon>campanulids</taxon>
        <taxon>Apiales</taxon>
        <taxon>Apiaceae</taxon>
        <taxon>Apioideae</taxon>
        <taxon>apioid superclade</taxon>
        <taxon>Tordylieae</taxon>
        <taxon>Tordyliinae</taxon>
        <taxon>Heracleum</taxon>
    </lineage>
</organism>
<dbReference type="GO" id="GO:0016491">
    <property type="term" value="F:oxidoreductase activity"/>
    <property type="evidence" value="ECO:0007669"/>
    <property type="project" value="UniProtKB-KW"/>
</dbReference>
<dbReference type="PANTHER" id="PTHR13871:SF96">
    <property type="entry name" value="THIOREDOXIN DOMAIN-CONTAINING PROTEIN"/>
    <property type="match status" value="1"/>
</dbReference>